<feature type="chain" id="PRO_5042283953" evidence="7">
    <location>
        <begin position="21"/>
        <end position="450"/>
    </location>
</feature>
<evidence type="ECO:0000313" key="9">
    <source>
        <dbReference type="EMBL" id="KAK4406552.1"/>
    </source>
</evidence>
<dbReference type="InterPro" id="IPR001461">
    <property type="entry name" value="Aspartic_peptidase_A1"/>
</dbReference>
<dbReference type="InterPro" id="IPR032799">
    <property type="entry name" value="TAXi_C"/>
</dbReference>
<dbReference type="PANTHER" id="PTHR13683:SF817">
    <property type="entry name" value="OS07G0592200 PROTEIN"/>
    <property type="match status" value="1"/>
</dbReference>
<dbReference type="Gene3D" id="2.40.70.10">
    <property type="entry name" value="Acid Proteases"/>
    <property type="match status" value="2"/>
</dbReference>
<dbReference type="GO" id="GO:0004190">
    <property type="term" value="F:aspartic-type endopeptidase activity"/>
    <property type="evidence" value="ECO:0007669"/>
    <property type="project" value="UniProtKB-KW"/>
</dbReference>
<dbReference type="InterPro" id="IPR033121">
    <property type="entry name" value="PEPTIDASE_A1"/>
</dbReference>
<dbReference type="Pfam" id="PF14541">
    <property type="entry name" value="TAXi_C"/>
    <property type="match status" value="1"/>
</dbReference>
<dbReference type="PROSITE" id="PS51767">
    <property type="entry name" value="PEPTIDASE_A1"/>
    <property type="match status" value="1"/>
</dbReference>
<accession>A0AAE1X737</accession>
<keyword evidence="5" id="KW-0325">Glycoprotein</keyword>
<comment type="caution">
    <text evidence="9">The sequence shown here is derived from an EMBL/GenBank/DDBJ whole genome shotgun (WGS) entry which is preliminary data.</text>
</comment>
<comment type="similarity">
    <text evidence="1 6">Belongs to the peptidase A1 family.</text>
</comment>
<dbReference type="InterPro" id="IPR032861">
    <property type="entry name" value="TAXi_N"/>
</dbReference>
<name>A0AAE1X737_9LAMI</name>
<proteinExistence type="inferred from homology"/>
<feature type="domain" description="Peptidase A1" evidence="8">
    <location>
        <begin position="90"/>
        <end position="381"/>
    </location>
</feature>
<feature type="signal peptide" evidence="7">
    <location>
        <begin position="1"/>
        <end position="20"/>
    </location>
</feature>
<evidence type="ECO:0000256" key="3">
    <source>
        <dbReference type="ARBA" id="ARBA00022750"/>
    </source>
</evidence>
<dbReference type="GO" id="GO:0006508">
    <property type="term" value="P:proteolysis"/>
    <property type="evidence" value="ECO:0007669"/>
    <property type="project" value="UniProtKB-KW"/>
</dbReference>
<dbReference type="Pfam" id="PF14543">
    <property type="entry name" value="TAXi_N"/>
    <property type="match status" value="1"/>
</dbReference>
<dbReference type="PRINTS" id="PR00792">
    <property type="entry name" value="PEPSIN"/>
</dbReference>
<dbReference type="CDD" id="cd05476">
    <property type="entry name" value="pepsin_A_like_plant"/>
    <property type="match status" value="1"/>
</dbReference>
<organism evidence="9 10">
    <name type="scientific">Sesamum angolense</name>
    <dbReference type="NCBI Taxonomy" id="2727404"/>
    <lineage>
        <taxon>Eukaryota</taxon>
        <taxon>Viridiplantae</taxon>
        <taxon>Streptophyta</taxon>
        <taxon>Embryophyta</taxon>
        <taxon>Tracheophyta</taxon>
        <taxon>Spermatophyta</taxon>
        <taxon>Magnoliopsida</taxon>
        <taxon>eudicotyledons</taxon>
        <taxon>Gunneridae</taxon>
        <taxon>Pentapetalae</taxon>
        <taxon>asterids</taxon>
        <taxon>lamiids</taxon>
        <taxon>Lamiales</taxon>
        <taxon>Pedaliaceae</taxon>
        <taxon>Sesamum</taxon>
    </lineage>
</organism>
<dbReference type="PROSITE" id="PS00141">
    <property type="entry name" value="ASP_PROTEASE"/>
    <property type="match status" value="1"/>
</dbReference>
<gene>
    <name evidence="9" type="ORF">Sango_0661700</name>
</gene>
<protein>
    <submittedName>
        <fullName evidence="9">Chymosin</fullName>
    </submittedName>
</protein>
<evidence type="ECO:0000256" key="2">
    <source>
        <dbReference type="ARBA" id="ARBA00022670"/>
    </source>
</evidence>
<dbReference type="FunFam" id="2.40.70.10:FF:000025">
    <property type="entry name" value="Aspartyl protease family protein"/>
    <property type="match status" value="1"/>
</dbReference>
<dbReference type="PANTHER" id="PTHR13683">
    <property type="entry name" value="ASPARTYL PROTEASES"/>
    <property type="match status" value="1"/>
</dbReference>
<dbReference type="AlphaFoldDB" id="A0AAE1X737"/>
<evidence type="ECO:0000313" key="10">
    <source>
        <dbReference type="Proteomes" id="UP001289374"/>
    </source>
</evidence>
<evidence type="ECO:0000256" key="7">
    <source>
        <dbReference type="SAM" id="SignalP"/>
    </source>
</evidence>
<evidence type="ECO:0000256" key="6">
    <source>
        <dbReference type="RuleBase" id="RU000454"/>
    </source>
</evidence>
<keyword evidence="7" id="KW-0732">Signal</keyword>
<evidence type="ECO:0000256" key="4">
    <source>
        <dbReference type="ARBA" id="ARBA00022801"/>
    </source>
</evidence>
<keyword evidence="4 6" id="KW-0378">Hydrolase</keyword>
<dbReference type="EMBL" id="JACGWL010000003">
    <property type="protein sequence ID" value="KAK4406552.1"/>
    <property type="molecule type" value="Genomic_DNA"/>
</dbReference>
<dbReference type="Proteomes" id="UP001289374">
    <property type="component" value="Unassembled WGS sequence"/>
</dbReference>
<dbReference type="InterPro" id="IPR034161">
    <property type="entry name" value="Pepsin-like_plant"/>
</dbReference>
<keyword evidence="10" id="KW-1185">Reference proteome</keyword>
<evidence type="ECO:0000259" key="8">
    <source>
        <dbReference type="PROSITE" id="PS51767"/>
    </source>
</evidence>
<reference evidence="9" key="2">
    <citation type="journal article" date="2024" name="Plant">
        <title>Genomic evolution and insights into agronomic trait innovations of Sesamum species.</title>
        <authorList>
            <person name="Miao H."/>
            <person name="Wang L."/>
            <person name="Qu L."/>
            <person name="Liu H."/>
            <person name="Sun Y."/>
            <person name="Le M."/>
            <person name="Wang Q."/>
            <person name="Wei S."/>
            <person name="Zheng Y."/>
            <person name="Lin W."/>
            <person name="Duan Y."/>
            <person name="Cao H."/>
            <person name="Xiong S."/>
            <person name="Wang X."/>
            <person name="Wei L."/>
            <person name="Li C."/>
            <person name="Ma Q."/>
            <person name="Ju M."/>
            <person name="Zhao R."/>
            <person name="Li G."/>
            <person name="Mu C."/>
            <person name="Tian Q."/>
            <person name="Mei H."/>
            <person name="Zhang T."/>
            <person name="Gao T."/>
            <person name="Zhang H."/>
        </authorList>
    </citation>
    <scope>NUCLEOTIDE SEQUENCE</scope>
    <source>
        <strain evidence="9">K16</strain>
    </source>
</reference>
<sequence length="450" mass="50184">MMAWAFTVAILFSVVAVAAASLSIPLHPDSGTFVSTIGNNGTTMFLPLFFNNHNHHRHKDDFYPRRHLQNGSTPNARMPLHDDLLLNGYYTTRLWIGTPPQRFALIVDTGSTVTYVPCSTCEQCGKHQDPKFQPELSSTYQPVKCNIDCACDNNREQCIYERQYAEMSSSSGVLGEDIVSFGNQSDLKPQRAVFGCETMETGDLYSQHADMAWVVEILFRDGNSPYYNIELRELHVAGKKLALDPKVFDGKHGTVLDSGTTYAYLPELAFGAFKEAIFKELQSLKRIQGPDPNYNDICFSGAGSDSSQLSQAFPSVEMVFSDEQKLLLSPENYLFRHSKVRGAYCLGIFQNGKDPTTLLGGIIVRNTLVTYDREHEKIGFWKTNCSELWERLHLPTATPPLPSGTGQMNSTMNRTPTLTPTLAPTLAPNLAPIQPPPPKAPDFTFFLIEY</sequence>
<keyword evidence="3 6" id="KW-0064">Aspartyl protease</keyword>
<dbReference type="InterPro" id="IPR021109">
    <property type="entry name" value="Peptidase_aspartic_dom_sf"/>
</dbReference>
<evidence type="ECO:0000256" key="1">
    <source>
        <dbReference type="ARBA" id="ARBA00007447"/>
    </source>
</evidence>
<evidence type="ECO:0000256" key="5">
    <source>
        <dbReference type="ARBA" id="ARBA00023180"/>
    </source>
</evidence>
<reference evidence="9" key="1">
    <citation type="submission" date="2020-06" db="EMBL/GenBank/DDBJ databases">
        <authorList>
            <person name="Li T."/>
            <person name="Hu X."/>
            <person name="Zhang T."/>
            <person name="Song X."/>
            <person name="Zhang H."/>
            <person name="Dai N."/>
            <person name="Sheng W."/>
            <person name="Hou X."/>
            <person name="Wei L."/>
        </authorList>
    </citation>
    <scope>NUCLEOTIDE SEQUENCE</scope>
    <source>
        <strain evidence="9">K16</strain>
        <tissue evidence="9">Leaf</tissue>
    </source>
</reference>
<dbReference type="InterPro" id="IPR001969">
    <property type="entry name" value="Aspartic_peptidase_AS"/>
</dbReference>
<dbReference type="SUPFAM" id="SSF50630">
    <property type="entry name" value="Acid proteases"/>
    <property type="match status" value="1"/>
</dbReference>
<dbReference type="FunFam" id="2.40.70.10:FF:000030">
    <property type="entry name" value="Eukaryotic aspartyl protease family protein"/>
    <property type="match status" value="1"/>
</dbReference>
<keyword evidence="2 6" id="KW-0645">Protease</keyword>